<dbReference type="RefSeq" id="WP_200272966.1">
    <property type="nucleotide sequence ID" value="NZ_JAENHN010000059.1"/>
</dbReference>
<protein>
    <submittedName>
        <fullName evidence="1">DUF429 domain-containing protein</fullName>
    </submittedName>
</protein>
<accession>A0ABS1EUT0</accession>
<comment type="caution">
    <text evidence="1">The sequence shown here is derived from an EMBL/GenBank/DDBJ whole genome shotgun (WGS) entry which is preliminary data.</text>
</comment>
<gene>
    <name evidence="1" type="ORF">JHL18_21200</name>
</gene>
<keyword evidence="2" id="KW-1185">Reference proteome</keyword>
<reference evidence="2" key="1">
    <citation type="submission" date="2021-01" db="EMBL/GenBank/DDBJ databases">
        <title>Genome public.</title>
        <authorList>
            <person name="Liu C."/>
            <person name="Sun Q."/>
        </authorList>
    </citation>
    <scope>NUCLEOTIDE SEQUENCE [LARGE SCALE GENOMIC DNA]</scope>
    <source>
        <strain evidence="2">YIM B02505</strain>
    </source>
</reference>
<name>A0ABS1EUT0_9CLOT</name>
<organism evidence="1 2">
    <name type="scientific">Clostridium yunnanense</name>
    <dbReference type="NCBI Taxonomy" id="2800325"/>
    <lineage>
        <taxon>Bacteria</taxon>
        <taxon>Bacillati</taxon>
        <taxon>Bacillota</taxon>
        <taxon>Clostridia</taxon>
        <taxon>Eubacteriales</taxon>
        <taxon>Clostridiaceae</taxon>
        <taxon>Clostridium</taxon>
    </lineage>
</organism>
<proteinExistence type="predicted"/>
<evidence type="ECO:0000313" key="2">
    <source>
        <dbReference type="Proteomes" id="UP000596739"/>
    </source>
</evidence>
<dbReference type="EMBL" id="JAENHN010000059">
    <property type="protein sequence ID" value="MBK1813142.1"/>
    <property type="molecule type" value="Genomic_DNA"/>
</dbReference>
<dbReference type="InterPro" id="IPR007362">
    <property type="entry name" value="DUF429"/>
</dbReference>
<dbReference type="Pfam" id="PF04250">
    <property type="entry name" value="DUF429"/>
    <property type="match status" value="1"/>
</dbReference>
<dbReference type="Proteomes" id="UP000596739">
    <property type="component" value="Unassembled WGS sequence"/>
</dbReference>
<evidence type="ECO:0000313" key="1">
    <source>
        <dbReference type="EMBL" id="MBK1813142.1"/>
    </source>
</evidence>
<sequence>MKFIGIDVHLRSTVTAVIDEYLNIIEVKNLSLEETVDKVLEYKPQIVSIDAPSGLNTGLMNDENYRAALGRKINGHYNKKVSEYELSRRGINPFPTPDSIEKVRLRNDLSWMEKGLWLYEVLKEKNYILLNQDNYMDNRERGLVEVFPHASFSVLAGQLPFNKNTEEGLNQRYLLLKNTGISNLEDILSNAKKKDKDDFLDSIAAAYTGYLIYKDLGSFVGDVMEGQIGLPDKMIRDSYKRMKK</sequence>